<feature type="domain" description="HTH lysR-type" evidence="5">
    <location>
        <begin position="6"/>
        <end position="63"/>
    </location>
</feature>
<accession>A0A9X1NM18</accession>
<dbReference type="InterPro" id="IPR000847">
    <property type="entry name" value="LysR_HTH_N"/>
</dbReference>
<evidence type="ECO:0000256" key="3">
    <source>
        <dbReference type="ARBA" id="ARBA00023125"/>
    </source>
</evidence>
<dbReference type="PROSITE" id="PS50931">
    <property type="entry name" value="HTH_LYSR"/>
    <property type="match status" value="1"/>
</dbReference>
<proteinExistence type="inferred from homology"/>
<keyword evidence="2" id="KW-0805">Transcription regulation</keyword>
<evidence type="ECO:0000256" key="4">
    <source>
        <dbReference type="ARBA" id="ARBA00023163"/>
    </source>
</evidence>
<dbReference type="Pfam" id="PF03466">
    <property type="entry name" value="LysR_substrate"/>
    <property type="match status" value="1"/>
</dbReference>
<evidence type="ECO:0000313" key="6">
    <source>
        <dbReference type="EMBL" id="MCD5316628.1"/>
    </source>
</evidence>
<dbReference type="GO" id="GO:0003677">
    <property type="term" value="F:DNA binding"/>
    <property type="evidence" value="ECO:0007669"/>
    <property type="project" value="UniProtKB-KW"/>
</dbReference>
<dbReference type="Gene3D" id="3.40.190.10">
    <property type="entry name" value="Periplasmic binding protein-like II"/>
    <property type="match status" value="2"/>
</dbReference>
<dbReference type="InterPro" id="IPR050389">
    <property type="entry name" value="LysR-type_TF"/>
</dbReference>
<dbReference type="InterPro" id="IPR005119">
    <property type="entry name" value="LysR_subst-bd"/>
</dbReference>
<protein>
    <submittedName>
        <fullName evidence="6">LysR family transcriptional regulator</fullName>
    </submittedName>
</protein>
<dbReference type="PRINTS" id="PR00039">
    <property type="entry name" value="HTHLYSR"/>
</dbReference>
<evidence type="ECO:0000259" key="5">
    <source>
        <dbReference type="PROSITE" id="PS50931"/>
    </source>
</evidence>
<evidence type="ECO:0000313" key="7">
    <source>
        <dbReference type="Proteomes" id="UP001138997"/>
    </source>
</evidence>
<keyword evidence="4" id="KW-0804">Transcription</keyword>
<dbReference type="InterPro" id="IPR037402">
    <property type="entry name" value="YidZ_PBP2"/>
</dbReference>
<dbReference type="Pfam" id="PF00126">
    <property type="entry name" value="HTH_1"/>
    <property type="match status" value="1"/>
</dbReference>
<reference evidence="6" key="1">
    <citation type="submission" date="2021-11" db="EMBL/GenBank/DDBJ databases">
        <title>Streptomyces corallinus and Kineosporia corallina sp. nov., two new coral-derived marine actinobacteria.</title>
        <authorList>
            <person name="Buangrab K."/>
            <person name="Sutthacheep M."/>
            <person name="Yeemin T."/>
            <person name="Harunari E."/>
            <person name="Igarashi Y."/>
            <person name="Sripreechasak P."/>
            <person name="Kanchanasin P."/>
            <person name="Tanasupawat S."/>
            <person name="Phongsopitanun W."/>
        </authorList>
    </citation>
    <scope>NUCLEOTIDE SEQUENCE</scope>
    <source>
        <strain evidence="6">JCM 31032</strain>
    </source>
</reference>
<dbReference type="PANTHER" id="PTHR30118:SF15">
    <property type="entry name" value="TRANSCRIPTIONAL REGULATORY PROTEIN"/>
    <property type="match status" value="1"/>
</dbReference>
<comment type="similarity">
    <text evidence="1">Belongs to the LysR transcriptional regulatory family.</text>
</comment>
<dbReference type="SUPFAM" id="SSF46785">
    <property type="entry name" value="Winged helix' DNA-binding domain"/>
    <property type="match status" value="1"/>
</dbReference>
<sequence>MHIENVDLNLLKALEALLAERHVSRAALRLNLSQSAMSRALARLRKTFGDELLVPAEGGYELTPRARVVNDELTVLLPRLRMMFAGNGFDPRTATNTIRLAASDYATEMVFDDGLIPEFFRRAPRMSLHVEQVWPTTFDDLEYGRVDLVLGPRVTTASIASRTLFVDEYVCVLARDHPLSGKTLTLEDLASYPHARVAILPSERMWVDRRLAELGLQPRSGLAVPFFSTLLAALSHSTMIALVPARYAKRHLGERLGTATLPAEFAPFDYAMHWHPRLNDDPAHRWLRGLLLEVSHAAYP</sequence>
<dbReference type="CDD" id="cd08417">
    <property type="entry name" value="PBP2_Nitroaromatics_like"/>
    <property type="match status" value="1"/>
</dbReference>
<evidence type="ECO:0000256" key="1">
    <source>
        <dbReference type="ARBA" id="ARBA00009437"/>
    </source>
</evidence>
<organism evidence="6 7">
    <name type="scientific">Kineosporia babensis</name>
    <dbReference type="NCBI Taxonomy" id="499548"/>
    <lineage>
        <taxon>Bacteria</taxon>
        <taxon>Bacillati</taxon>
        <taxon>Actinomycetota</taxon>
        <taxon>Actinomycetes</taxon>
        <taxon>Kineosporiales</taxon>
        <taxon>Kineosporiaceae</taxon>
        <taxon>Kineosporia</taxon>
    </lineage>
</organism>
<gene>
    <name evidence="6" type="ORF">LR394_37590</name>
</gene>
<dbReference type="RefSeq" id="WP_231449479.1">
    <property type="nucleotide sequence ID" value="NZ_JAJOMB010000032.1"/>
</dbReference>
<evidence type="ECO:0000256" key="2">
    <source>
        <dbReference type="ARBA" id="ARBA00023015"/>
    </source>
</evidence>
<keyword evidence="3" id="KW-0238">DNA-binding</keyword>
<dbReference type="InterPro" id="IPR036390">
    <property type="entry name" value="WH_DNA-bd_sf"/>
</dbReference>
<dbReference type="GO" id="GO:0003700">
    <property type="term" value="F:DNA-binding transcription factor activity"/>
    <property type="evidence" value="ECO:0007669"/>
    <property type="project" value="InterPro"/>
</dbReference>
<dbReference type="EMBL" id="JAJOMB010000032">
    <property type="protein sequence ID" value="MCD5316628.1"/>
    <property type="molecule type" value="Genomic_DNA"/>
</dbReference>
<comment type="caution">
    <text evidence="6">The sequence shown here is derived from an EMBL/GenBank/DDBJ whole genome shotgun (WGS) entry which is preliminary data.</text>
</comment>
<name>A0A9X1NM18_9ACTN</name>
<dbReference type="PANTHER" id="PTHR30118">
    <property type="entry name" value="HTH-TYPE TRANSCRIPTIONAL REGULATOR LEUO-RELATED"/>
    <property type="match status" value="1"/>
</dbReference>
<dbReference type="InterPro" id="IPR036388">
    <property type="entry name" value="WH-like_DNA-bd_sf"/>
</dbReference>
<dbReference type="SUPFAM" id="SSF53850">
    <property type="entry name" value="Periplasmic binding protein-like II"/>
    <property type="match status" value="1"/>
</dbReference>
<dbReference type="Gene3D" id="1.10.10.10">
    <property type="entry name" value="Winged helix-like DNA-binding domain superfamily/Winged helix DNA-binding domain"/>
    <property type="match status" value="1"/>
</dbReference>
<dbReference type="AlphaFoldDB" id="A0A9X1NM18"/>
<dbReference type="Proteomes" id="UP001138997">
    <property type="component" value="Unassembled WGS sequence"/>
</dbReference>
<keyword evidence="7" id="KW-1185">Reference proteome</keyword>